<dbReference type="AlphaFoldDB" id="A0A9P6VN30"/>
<comment type="function">
    <text evidence="6">Component of the mitochondrial ribosome (mitoribosome), a dedicated translation machinery responsible for the synthesis of mitochondrial genome-encoded proteins, including at least some of the essential transmembrane subunits of the mitochondrial respiratory chain. The mitoribosomes are attached to the mitochondrial inner membrane and translation products are cotranslationally integrated into the membrane.</text>
</comment>
<evidence type="ECO:0000256" key="7">
    <source>
        <dbReference type="ARBA" id="ARBA00039335"/>
    </source>
</evidence>
<dbReference type="GO" id="GO:0005763">
    <property type="term" value="C:mitochondrial small ribosomal subunit"/>
    <property type="evidence" value="ECO:0007669"/>
    <property type="project" value="UniProtKB-ARBA"/>
</dbReference>
<evidence type="ECO:0000256" key="8">
    <source>
        <dbReference type="PROSITE-ProRule" id="PRU00268"/>
    </source>
</evidence>
<evidence type="ECO:0000256" key="2">
    <source>
        <dbReference type="ARBA" id="ARBA00008945"/>
    </source>
</evidence>
<dbReference type="Gene3D" id="3.30.160.20">
    <property type="match status" value="1"/>
</dbReference>
<reference evidence="12" key="1">
    <citation type="submission" date="2019-07" db="EMBL/GenBank/DDBJ databases">
        <title>Hyphodiscus hymeniophilus genome sequencing and assembly.</title>
        <authorList>
            <person name="Kramer G."/>
            <person name="Nodwell J."/>
        </authorList>
    </citation>
    <scope>NUCLEOTIDE SEQUENCE</scope>
    <source>
        <strain evidence="12">ATCC 34498</strain>
    </source>
</reference>
<evidence type="ECO:0000256" key="1">
    <source>
        <dbReference type="ARBA" id="ARBA00004173"/>
    </source>
</evidence>
<evidence type="ECO:0000313" key="12">
    <source>
        <dbReference type="EMBL" id="KAG0651386.1"/>
    </source>
</evidence>
<comment type="caution">
    <text evidence="12">The sequence shown here is derived from an EMBL/GenBank/DDBJ whole genome shotgun (WGS) entry which is preliminary data.</text>
</comment>
<dbReference type="SUPFAM" id="SSF54211">
    <property type="entry name" value="Ribosomal protein S5 domain 2-like"/>
    <property type="match status" value="1"/>
</dbReference>
<evidence type="ECO:0000256" key="9">
    <source>
        <dbReference type="RuleBase" id="RU003823"/>
    </source>
</evidence>
<evidence type="ECO:0000256" key="6">
    <source>
        <dbReference type="ARBA" id="ARBA00037226"/>
    </source>
</evidence>
<dbReference type="FunFam" id="3.30.230.10:FF:000041">
    <property type="entry name" value="37S ribosomal protein S5"/>
    <property type="match status" value="1"/>
</dbReference>
<proteinExistence type="inferred from homology"/>
<evidence type="ECO:0000259" key="11">
    <source>
        <dbReference type="PROSITE" id="PS50881"/>
    </source>
</evidence>
<keyword evidence="3 8" id="KW-0689">Ribosomal protein</keyword>
<dbReference type="GO" id="GO:0003723">
    <property type="term" value="F:RNA binding"/>
    <property type="evidence" value="ECO:0007669"/>
    <property type="project" value="InterPro"/>
</dbReference>
<dbReference type="SUPFAM" id="SSF54768">
    <property type="entry name" value="dsRNA-binding domain-like"/>
    <property type="match status" value="1"/>
</dbReference>
<dbReference type="InterPro" id="IPR014721">
    <property type="entry name" value="Ribsml_uS5_D2-typ_fold_subgr"/>
</dbReference>
<evidence type="ECO:0000256" key="5">
    <source>
        <dbReference type="ARBA" id="ARBA00023274"/>
    </source>
</evidence>
<dbReference type="InterPro" id="IPR020568">
    <property type="entry name" value="Ribosomal_Su5_D2-typ_SF"/>
</dbReference>
<evidence type="ECO:0000256" key="4">
    <source>
        <dbReference type="ARBA" id="ARBA00023128"/>
    </source>
</evidence>
<dbReference type="PANTHER" id="PTHR48277">
    <property type="entry name" value="MITOCHONDRIAL RIBOSOMAL PROTEIN S5"/>
    <property type="match status" value="1"/>
</dbReference>
<dbReference type="InterPro" id="IPR005324">
    <property type="entry name" value="Ribosomal_uS5_C"/>
</dbReference>
<dbReference type="InterPro" id="IPR000851">
    <property type="entry name" value="Ribosomal_uS5"/>
</dbReference>
<feature type="compositionally biased region" description="Acidic residues" evidence="10">
    <location>
        <begin position="178"/>
        <end position="187"/>
    </location>
</feature>
<dbReference type="PANTHER" id="PTHR48277:SF1">
    <property type="entry name" value="MITOCHONDRIAL RIBOSOMAL PROTEIN S5"/>
    <property type="match status" value="1"/>
</dbReference>
<dbReference type="OrthoDB" id="309483at2759"/>
<protein>
    <recommendedName>
        <fullName evidence="7">Small ribosomal subunit protein uS5m</fullName>
    </recommendedName>
</protein>
<dbReference type="FunFam" id="3.30.160.20:FF:000022">
    <property type="entry name" value="28S ribosomal protein S5, mitochondrial"/>
    <property type="match status" value="1"/>
</dbReference>
<gene>
    <name evidence="12" type="ORF">D0Z07_1824</name>
</gene>
<dbReference type="Gene3D" id="3.30.230.10">
    <property type="match status" value="1"/>
</dbReference>
<dbReference type="InterPro" id="IPR013810">
    <property type="entry name" value="Ribosomal_uS5_N"/>
</dbReference>
<name>A0A9P6VN30_9HELO</name>
<keyword evidence="4" id="KW-0496">Mitochondrion</keyword>
<feature type="region of interest" description="Disordered" evidence="10">
    <location>
        <begin position="141"/>
        <end position="195"/>
    </location>
</feature>
<dbReference type="Proteomes" id="UP000785200">
    <property type="component" value="Unassembled WGS sequence"/>
</dbReference>
<dbReference type="GO" id="GO:0006412">
    <property type="term" value="P:translation"/>
    <property type="evidence" value="ECO:0007669"/>
    <property type="project" value="InterPro"/>
</dbReference>
<accession>A0A9P6VN30</accession>
<feature type="domain" description="S5 DRBM" evidence="11">
    <location>
        <begin position="209"/>
        <end position="272"/>
    </location>
</feature>
<evidence type="ECO:0000256" key="10">
    <source>
        <dbReference type="SAM" id="MobiDB-lite"/>
    </source>
</evidence>
<comment type="similarity">
    <text evidence="2 9">Belongs to the universal ribosomal protein uS5 family.</text>
</comment>
<evidence type="ECO:0000256" key="3">
    <source>
        <dbReference type="ARBA" id="ARBA00022980"/>
    </source>
</evidence>
<comment type="subcellular location">
    <subcellularLocation>
        <location evidence="1">Mitochondrion</location>
    </subcellularLocation>
</comment>
<dbReference type="Pfam" id="PF03719">
    <property type="entry name" value="Ribosomal_S5_C"/>
    <property type="match status" value="1"/>
</dbReference>
<dbReference type="GO" id="GO:0003735">
    <property type="term" value="F:structural constituent of ribosome"/>
    <property type="evidence" value="ECO:0007669"/>
    <property type="project" value="UniProtKB-UniRule"/>
</dbReference>
<organism evidence="12 13">
    <name type="scientific">Hyphodiscus hymeniophilus</name>
    <dbReference type="NCBI Taxonomy" id="353542"/>
    <lineage>
        <taxon>Eukaryota</taxon>
        <taxon>Fungi</taxon>
        <taxon>Dikarya</taxon>
        <taxon>Ascomycota</taxon>
        <taxon>Pezizomycotina</taxon>
        <taxon>Leotiomycetes</taxon>
        <taxon>Helotiales</taxon>
        <taxon>Hyphodiscaceae</taxon>
        <taxon>Hyphodiscus</taxon>
    </lineage>
</organism>
<sequence length="372" mass="41500">MGLITPQRPAKELFKPYSDEEKVALAKKYTSAQMEVVEAGEVAVPAEDLDRQGVIRTDLGGLPYLDDLSIVQGVIDKKPEVNEPMDPNARLMTAEEYGLSMDLYLERFEKHNEGLDINDPDYLKKVRPNRRDVMEAGSEAPMFMGSNGPMKGHDVRAPSVPRYTAGSSDEPVVKKKEDDEEELDDRDPEGIYDQLRKQTGYSLDDILSFKSKLLVQHRVVNQTRLGKISSMYILAIAGDGNGRLGLGQAKGQEATNTMNLAKISAIKNMRPIPRYEDRTIFGDVKAKVSAVEVEIMARPPGFGLRCQHLIFEMARAAGIQDLAARVPRSRNKMNTVKATYQALTSQRIPEEIARGRGLKMVDVRKVYYGGRV</sequence>
<keyword evidence="13" id="KW-1185">Reference proteome</keyword>
<dbReference type="Pfam" id="PF00333">
    <property type="entry name" value="Ribosomal_S5"/>
    <property type="match status" value="1"/>
</dbReference>
<dbReference type="PROSITE" id="PS50881">
    <property type="entry name" value="S5_DSRBD"/>
    <property type="match status" value="1"/>
</dbReference>
<dbReference type="EMBL" id="VNKQ01000004">
    <property type="protein sequence ID" value="KAG0651386.1"/>
    <property type="molecule type" value="Genomic_DNA"/>
</dbReference>
<evidence type="ECO:0000313" key="13">
    <source>
        <dbReference type="Proteomes" id="UP000785200"/>
    </source>
</evidence>
<keyword evidence="5 8" id="KW-0687">Ribonucleoprotein</keyword>